<organism evidence="2 3">
    <name type="scientific">Lacticaseibacillus paracasei subsp. paracasei Lpp123</name>
    <dbReference type="NCBI Taxonomy" id="1256201"/>
    <lineage>
        <taxon>Bacteria</taxon>
        <taxon>Bacillati</taxon>
        <taxon>Bacillota</taxon>
        <taxon>Bacilli</taxon>
        <taxon>Lactobacillales</taxon>
        <taxon>Lactobacillaceae</taxon>
        <taxon>Lacticaseibacillus</taxon>
    </lineage>
</organism>
<reference evidence="2 3" key="1">
    <citation type="journal article" date="2013" name="PLoS ONE">
        <title>Lactobacillus paracasei comparative genomics: towards species pan-genome definition and exploitation of diversity.</title>
        <authorList>
            <person name="Smokvina T."/>
            <person name="Wels M."/>
            <person name="Polka J."/>
            <person name="Chervaux C."/>
            <person name="Brisse S."/>
            <person name="Boekhorst J."/>
            <person name="van Hylckama Vlieg J.E."/>
            <person name="Siezen R.J."/>
        </authorList>
    </citation>
    <scope>NUCLEOTIDE SEQUENCE [LARGE SCALE GENOMIC DNA]</scope>
    <source>
        <strain evidence="2 3">Lpp123</strain>
    </source>
</reference>
<dbReference type="InterPro" id="IPR007695">
    <property type="entry name" value="DNA_mismatch_repair_MutS-lik_N"/>
</dbReference>
<dbReference type="Gene3D" id="3.40.1170.10">
    <property type="entry name" value="DNA repair protein MutS, domain I"/>
    <property type="match status" value="1"/>
</dbReference>
<dbReference type="GO" id="GO:0005524">
    <property type="term" value="F:ATP binding"/>
    <property type="evidence" value="ECO:0007669"/>
    <property type="project" value="InterPro"/>
</dbReference>
<dbReference type="Pfam" id="PF01624">
    <property type="entry name" value="MutS_I"/>
    <property type="match status" value="1"/>
</dbReference>
<dbReference type="AlphaFoldDB" id="A0A829GFT8"/>
<dbReference type="SUPFAM" id="SSF55271">
    <property type="entry name" value="DNA repair protein MutS, domain I"/>
    <property type="match status" value="1"/>
</dbReference>
<feature type="domain" description="DNA mismatch repair protein MutS-like N-terminal" evidence="1">
    <location>
        <begin position="1"/>
        <end position="74"/>
    </location>
</feature>
<protein>
    <submittedName>
        <fullName evidence="2">DNA mismatch repair protein MutS</fullName>
    </submittedName>
</protein>
<dbReference type="EMBL" id="ANJW01000924">
    <property type="protein sequence ID" value="EPC48986.1"/>
    <property type="molecule type" value="Genomic_DNA"/>
</dbReference>
<dbReference type="InterPro" id="IPR016151">
    <property type="entry name" value="DNA_mismatch_repair_MutS_N"/>
</dbReference>
<gene>
    <name evidence="2" type="ORF">Lpp123_15808</name>
</gene>
<evidence type="ECO:0000313" key="3">
    <source>
        <dbReference type="Proteomes" id="UP000014316"/>
    </source>
</evidence>
<sequence>MFYRIGDFYELFNDDAIKGAQLLELTLTARNKSADDPIPMAGVPHHAVQSYVDILIDHGYKVAICEQMEDPKKSCRDG</sequence>
<proteinExistence type="predicted"/>
<dbReference type="GO" id="GO:0030983">
    <property type="term" value="F:mismatched DNA binding"/>
    <property type="evidence" value="ECO:0007669"/>
    <property type="project" value="InterPro"/>
</dbReference>
<evidence type="ECO:0000313" key="2">
    <source>
        <dbReference type="EMBL" id="EPC48986.1"/>
    </source>
</evidence>
<name>A0A829GFT8_LACPA</name>
<evidence type="ECO:0000259" key="1">
    <source>
        <dbReference type="Pfam" id="PF01624"/>
    </source>
</evidence>
<dbReference type="GO" id="GO:0006298">
    <property type="term" value="P:mismatch repair"/>
    <property type="evidence" value="ECO:0007669"/>
    <property type="project" value="InterPro"/>
</dbReference>
<accession>A0A829GFT8</accession>
<comment type="caution">
    <text evidence="2">The sequence shown here is derived from an EMBL/GenBank/DDBJ whole genome shotgun (WGS) entry which is preliminary data.</text>
</comment>
<dbReference type="Proteomes" id="UP000014316">
    <property type="component" value="Unassembled WGS sequence"/>
</dbReference>